<keyword evidence="3" id="KW-0808">Transferase</keyword>
<keyword evidence="2" id="KW-0444">Lipid biosynthesis</keyword>
<evidence type="ECO:0000256" key="3">
    <source>
        <dbReference type="ARBA" id="ARBA00022679"/>
    </source>
</evidence>
<dbReference type="AlphaFoldDB" id="A0A2H5QV35"/>
<sequence length="188" mass="21209">HGFIFNYRNTPILAINHPQILNFTWTQNQTLASSPHFLILSILTYLSLTFILYHTSTSTSPPSSPFIGPHILKPITAVHNLTLLLLSVIMAVGCTLSIILHLPHLDCTLCFPPTISPHPFDHFVKLRPTAHVPPRLPPCNRRRYVLPLVTDEAVFSFFPNSSMNPKTRLIIKIINNHLLGSILEDVFH</sequence>
<dbReference type="Pfam" id="PF01151">
    <property type="entry name" value="ELO"/>
    <property type="match status" value="1"/>
</dbReference>
<evidence type="ECO:0000256" key="6">
    <source>
        <dbReference type="ARBA" id="ARBA00022989"/>
    </source>
</evidence>
<keyword evidence="7" id="KW-0443">Lipid metabolism</keyword>
<protein>
    <submittedName>
        <fullName evidence="11">Uncharacterized protein</fullName>
    </submittedName>
</protein>
<comment type="caution">
    <text evidence="11">The sequence shown here is derived from an EMBL/GenBank/DDBJ whole genome shotgun (WGS) entry which is preliminary data.</text>
</comment>
<keyword evidence="4 10" id="KW-0812">Transmembrane</keyword>
<evidence type="ECO:0000256" key="4">
    <source>
        <dbReference type="ARBA" id="ARBA00022692"/>
    </source>
</evidence>
<dbReference type="GO" id="GO:0016020">
    <property type="term" value="C:membrane"/>
    <property type="evidence" value="ECO:0007669"/>
    <property type="project" value="UniProtKB-SubCell"/>
</dbReference>
<reference evidence="11 12" key="1">
    <citation type="journal article" date="2017" name="Front. Genet.">
        <title>Draft sequencing of the heterozygous diploid genome of Satsuma (Citrus unshiu Marc.) using a hybrid assembly approach.</title>
        <authorList>
            <person name="Shimizu T."/>
            <person name="Tanizawa Y."/>
            <person name="Mochizuki T."/>
            <person name="Nagasaki H."/>
            <person name="Yoshioka T."/>
            <person name="Toyoda A."/>
            <person name="Fujiyama A."/>
            <person name="Kaminuma E."/>
            <person name="Nakamura Y."/>
        </authorList>
    </citation>
    <scope>NUCLEOTIDE SEQUENCE [LARGE SCALE GENOMIC DNA]</scope>
    <source>
        <strain evidence="12">cv. Miyagawa wase</strain>
    </source>
</reference>
<accession>A0A2H5QV35</accession>
<dbReference type="EMBL" id="BDQV01000895">
    <property type="protein sequence ID" value="GAY68487.1"/>
    <property type="molecule type" value="Genomic_DNA"/>
</dbReference>
<keyword evidence="12" id="KW-1185">Reference proteome</keyword>
<evidence type="ECO:0000256" key="1">
    <source>
        <dbReference type="ARBA" id="ARBA00004141"/>
    </source>
</evidence>
<proteinExistence type="predicted"/>
<evidence type="ECO:0000256" key="2">
    <source>
        <dbReference type="ARBA" id="ARBA00022516"/>
    </source>
</evidence>
<gene>
    <name evidence="11" type="ORF">CUMW_264530</name>
</gene>
<feature type="transmembrane region" description="Helical" evidence="10">
    <location>
        <begin position="77"/>
        <end position="102"/>
    </location>
</feature>
<name>A0A2H5QV35_CITUN</name>
<dbReference type="GO" id="GO:0009922">
    <property type="term" value="F:fatty acid elongase activity"/>
    <property type="evidence" value="ECO:0007669"/>
    <property type="project" value="InterPro"/>
</dbReference>
<keyword evidence="6 10" id="KW-1133">Transmembrane helix</keyword>
<evidence type="ECO:0000313" key="11">
    <source>
        <dbReference type="EMBL" id="GAY68487.1"/>
    </source>
</evidence>
<feature type="transmembrane region" description="Helical" evidence="10">
    <location>
        <begin position="37"/>
        <end position="56"/>
    </location>
</feature>
<feature type="non-terminal residue" evidence="11">
    <location>
        <position position="188"/>
    </location>
</feature>
<keyword evidence="9" id="KW-0275">Fatty acid biosynthesis</keyword>
<dbReference type="Proteomes" id="UP000236630">
    <property type="component" value="Unassembled WGS sequence"/>
</dbReference>
<evidence type="ECO:0000256" key="9">
    <source>
        <dbReference type="ARBA" id="ARBA00023160"/>
    </source>
</evidence>
<evidence type="ECO:0000256" key="8">
    <source>
        <dbReference type="ARBA" id="ARBA00023136"/>
    </source>
</evidence>
<evidence type="ECO:0000256" key="10">
    <source>
        <dbReference type="SAM" id="Phobius"/>
    </source>
</evidence>
<dbReference type="InterPro" id="IPR002076">
    <property type="entry name" value="ELO_fam"/>
</dbReference>
<comment type="subcellular location">
    <subcellularLocation>
        <location evidence="1">Membrane</location>
        <topology evidence="1">Multi-pass membrane protein</topology>
    </subcellularLocation>
</comment>
<evidence type="ECO:0000313" key="12">
    <source>
        <dbReference type="Proteomes" id="UP000236630"/>
    </source>
</evidence>
<keyword evidence="8 10" id="KW-0472">Membrane</keyword>
<organism evidence="11 12">
    <name type="scientific">Citrus unshiu</name>
    <name type="common">Satsuma mandarin</name>
    <name type="synonym">Citrus nobilis var. unshiu</name>
    <dbReference type="NCBI Taxonomy" id="55188"/>
    <lineage>
        <taxon>Eukaryota</taxon>
        <taxon>Viridiplantae</taxon>
        <taxon>Streptophyta</taxon>
        <taxon>Embryophyta</taxon>
        <taxon>Tracheophyta</taxon>
        <taxon>Spermatophyta</taxon>
        <taxon>Magnoliopsida</taxon>
        <taxon>eudicotyledons</taxon>
        <taxon>Gunneridae</taxon>
        <taxon>Pentapetalae</taxon>
        <taxon>rosids</taxon>
        <taxon>malvids</taxon>
        <taxon>Sapindales</taxon>
        <taxon>Rutaceae</taxon>
        <taxon>Aurantioideae</taxon>
        <taxon>Citrus</taxon>
    </lineage>
</organism>
<dbReference type="GO" id="GO:0006633">
    <property type="term" value="P:fatty acid biosynthetic process"/>
    <property type="evidence" value="ECO:0007669"/>
    <property type="project" value="UniProtKB-KW"/>
</dbReference>
<keyword evidence="5" id="KW-0276">Fatty acid metabolism</keyword>
<evidence type="ECO:0000256" key="5">
    <source>
        <dbReference type="ARBA" id="ARBA00022832"/>
    </source>
</evidence>
<feature type="non-terminal residue" evidence="11">
    <location>
        <position position="1"/>
    </location>
</feature>
<evidence type="ECO:0000256" key="7">
    <source>
        <dbReference type="ARBA" id="ARBA00023098"/>
    </source>
</evidence>